<dbReference type="Proteomes" id="UP000220969">
    <property type="component" value="Unassembled WGS sequence"/>
</dbReference>
<comment type="caution">
    <text evidence="1">The sequence shown here is derived from an EMBL/GenBank/DDBJ whole genome shotgun (WGS) entry which is preliminary data.</text>
</comment>
<protein>
    <submittedName>
        <fullName evidence="1">Uncharacterized protein</fullName>
    </submittedName>
</protein>
<evidence type="ECO:0000313" key="1">
    <source>
        <dbReference type="EMBL" id="PEI84433.1"/>
    </source>
</evidence>
<gene>
    <name evidence="1" type="ORF">CN678_20005</name>
</gene>
<name>A0AB73SHK6_9BACI</name>
<proteinExistence type="predicted"/>
<sequence>MVDYFEAKSGVGWHDATLHVSKSGGNINFTVAVSNVGSWGYEGRYTARLERMQGGKLVTIATKNGTCAPRSNGSFTNVGGSGTSMRVSVTMEHGGFGSVQFTR</sequence>
<organism evidence="1">
    <name type="scientific">Bacillus toyonensis</name>
    <dbReference type="NCBI Taxonomy" id="155322"/>
    <lineage>
        <taxon>Bacteria</taxon>
        <taxon>Bacillati</taxon>
        <taxon>Bacillota</taxon>
        <taxon>Bacilli</taxon>
        <taxon>Bacillales</taxon>
        <taxon>Bacillaceae</taxon>
        <taxon>Bacillus</taxon>
        <taxon>Bacillus cereus group</taxon>
    </lineage>
</organism>
<dbReference type="RefSeq" id="WP_016107784.1">
    <property type="nucleotide sequence ID" value="NZ_JAOPRT010000321.1"/>
</dbReference>
<dbReference type="AlphaFoldDB" id="A0AB73SHK6"/>
<dbReference type="EMBL" id="NUEH01000047">
    <property type="protein sequence ID" value="PEI84433.1"/>
    <property type="molecule type" value="Genomic_DNA"/>
</dbReference>
<reference evidence="1" key="1">
    <citation type="submission" date="2017-09" db="EMBL/GenBank/DDBJ databases">
        <title>Large-scale bioinformatics analysis of Bacillus genomes uncovers conserved roles of natural products in bacterial physiology.</title>
        <authorList>
            <consortium name="Agbiome Team Llc"/>
            <person name="Bleich R.M."/>
            <person name="Kirk G.J."/>
            <person name="Santa Maria K.C."/>
            <person name="Allen S.E."/>
            <person name="Farag S."/>
            <person name="Shank E.A."/>
            <person name="Bowers A."/>
        </authorList>
    </citation>
    <scope>NUCLEOTIDE SEQUENCE</scope>
    <source>
        <strain evidence="1">AFS005430</strain>
    </source>
</reference>
<accession>A0AB73SHK6</accession>